<keyword evidence="3" id="KW-1185">Reference proteome</keyword>
<sequence>MGAALAIALSLALVFTLLSVILADLLCSLLCRRKHRFERAAPNTSDAGAAAEAEEDPPTPPLSFPFYAHGVLQAPTTFLLTIPNLEAATAAAAAALPPKQVECKSRMVLTVEHESPSVPASPCIHRISSAAVDSAAPDHFVCISNPIYNGIGGGDDKGTPFETPDASPSHLGPDPEEETESDSSPQLTVMKKLPSVPPQALSAAGLMEGRRSLPTSASATETNRVSSSSSSYSLCCSPSW</sequence>
<feature type="signal peptide" evidence="2">
    <location>
        <begin position="1"/>
        <end position="23"/>
    </location>
</feature>
<dbReference type="AlphaFoldDB" id="A0A8B8ZD02"/>
<evidence type="ECO:0000256" key="2">
    <source>
        <dbReference type="SAM" id="SignalP"/>
    </source>
</evidence>
<proteinExistence type="predicted"/>
<accession>A0A8B8ZD02</accession>
<protein>
    <submittedName>
        <fullName evidence="4">Uncharacterized protein LOC120104614</fullName>
    </submittedName>
</protein>
<organism evidence="3 4">
    <name type="scientific">Phoenix dactylifera</name>
    <name type="common">Date palm</name>
    <dbReference type="NCBI Taxonomy" id="42345"/>
    <lineage>
        <taxon>Eukaryota</taxon>
        <taxon>Viridiplantae</taxon>
        <taxon>Streptophyta</taxon>
        <taxon>Embryophyta</taxon>
        <taxon>Tracheophyta</taxon>
        <taxon>Spermatophyta</taxon>
        <taxon>Magnoliopsida</taxon>
        <taxon>Liliopsida</taxon>
        <taxon>Arecaceae</taxon>
        <taxon>Coryphoideae</taxon>
        <taxon>Phoeniceae</taxon>
        <taxon>Phoenix</taxon>
    </lineage>
</organism>
<dbReference type="KEGG" id="pda:120104614"/>
<feature type="chain" id="PRO_5034911263" evidence="2">
    <location>
        <begin position="24"/>
        <end position="240"/>
    </location>
</feature>
<name>A0A8B8ZD02_PHODC</name>
<keyword evidence="2" id="KW-0732">Signal</keyword>
<evidence type="ECO:0000256" key="1">
    <source>
        <dbReference type="SAM" id="MobiDB-lite"/>
    </source>
</evidence>
<dbReference type="Proteomes" id="UP000228380">
    <property type="component" value="Unplaced"/>
</dbReference>
<feature type="region of interest" description="Disordered" evidence="1">
    <location>
        <begin position="153"/>
        <end position="240"/>
    </location>
</feature>
<dbReference type="OrthoDB" id="680110at2759"/>
<evidence type="ECO:0000313" key="3">
    <source>
        <dbReference type="Proteomes" id="UP000228380"/>
    </source>
</evidence>
<evidence type="ECO:0000313" key="4">
    <source>
        <dbReference type="RefSeq" id="XP_038971986.1"/>
    </source>
</evidence>
<feature type="compositionally biased region" description="Polar residues" evidence="1">
    <location>
        <begin position="213"/>
        <end position="225"/>
    </location>
</feature>
<reference evidence="4" key="1">
    <citation type="submission" date="2025-08" db="UniProtKB">
        <authorList>
            <consortium name="RefSeq"/>
        </authorList>
    </citation>
    <scope>IDENTIFICATION</scope>
    <source>
        <tissue evidence="4">Young leaves</tissue>
    </source>
</reference>
<dbReference type="GeneID" id="120104614"/>
<gene>
    <name evidence="4" type="primary">LOC120104614</name>
</gene>
<dbReference type="RefSeq" id="XP_038971986.1">
    <property type="nucleotide sequence ID" value="XM_039116058.1"/>
</dbReference>
<feature type="compositionally biased region" description="Low complexity" evidence="1">
    <location>
        <begin position="226"/>
        <end position="240"/>
    </location>
</feature>